<keyword evidence="7 10" id="KW-0472">Membrane</keyword>
<evidence type="ECO:0000256" key="2">
    <source>
        <dbReference type="ARBA" id="ARBA00006214"/>
    </source>
</evidence>
<dbReference type="OrthoDB" id="185994at2"/>
<feature type="transmembrane region" description="Helical" evidence="10">
    <location>
        <begin position="55"/>
        <end position="81"/>
    </location>
</feature>
<comment type="subcellular location">
    <subcellularLocation>
        <location evidence="1">Membrane</location>
        <topology evidence="1">Multi-pass membrane protein</topology>
    </subcellularLocation>
</comment>
<name>A0A3N6P2Q8_9CYAN</name>
<organism evidence="12 13">
    <name type="scientific">Okeania hirsuta</name>
    <dbReference type="NCBI Taxonomy" id="1458930"/>
    <lineage>
        <taxon>Bacteria</taxon>
        <taxon>Bacillati</taxon>
        <taxon>Cyanobacteriota</taxon>
        <taxon>Cyanophyceae</taxon>
        <taxon>Oscillatoriophycideae</taxon>
        <taxon>Oscillatoriales</taxon>
        <taxon>Microcoleaceae</taxon>
        <taxon>Okeania</taxon>
    </lineage>
</organism>
<dbReference type="Gene3D" id="1.20.1440.130">
    <property type="entry name" value="VKOR domain"/>
    <property type="match status" value="1"/>
</dbReference>
<dbReference type="InterPro" id="IPR044698">
    <property type="entry name" value="VKOR/LTO1"/>
</dbReference>
<feature type="transmembrane region" description="Helical" evidence="10">
    <location>
        <begin position="131"/>
        <end position="152"/>
    </location>
</feature>
<evidence type="ECO:0000256" key="10">
    <source>
        <dbReference type="SAM" id="Phobius"/>
    </source>
</evidence>
<keyword evidence="3 10" id="KW-0812">Transmembrane</keyword>
<dbReference type="PANTHER" id="PTHR34573:SF1">
    <property type="entry name" value="VITAMIN K EPOXIDE REDUCTASE DOMAIN-CONTAINING PROTEIN"/>
    <property type="match status" value="1"/>
</dbReference>
<dbReference type="GO" id="GO:0048038">
    <property type="term" value="F:quinone binding"/>
    <property type="evidence" value="ECO:0007669"/>
    <property type="project" value="UniProtKB-KW"/>
</dbReference>
<feature type="transmembrane region" description="Helical" evidence="10">
    <location>
        <begin position="158"/>
        <end position="181"/>
    </location>
</feature>
<keyword evidence="5 10" id="KW-1133">Transmembrane helix</keyword>
<dbReference type="InterPro" id="IPR038354">
    <property type="entry name" value="VKOR_sf"/>
</dbReference>
<keyword evidence="6" id="KW-0560">Oxidoreductase</keyword>
<feature type="domain" description="Vitamin K epoxide reductase" evidence="11">
    <location>
        <begin position="11"/>
        <end position="153"/>
    </location>
</feature>
<dbReference type="GO" id="GO:0016020">
    <property type="term" value="C:membrane"/>
    <property type="evidence" value="ECO:0007669"/>
    <property type="project" value="UniProtKB-SubCell"/>
</dbReference>
<dbReference type="Gene3D" id="3.40.30.10">
    <property type="entry name" value="Glutaredoxin"/>
    <property type="match status" value="1"/>
</dbReference>
<reference evidence="12 13" key="1">
    <citation type="journal article" date="2018" name="ACS Chem. Biol.">
        <title>Ketoreductase domain dysfunction expands chemodiversity: malyngamide biosynthesis in the cyanobacterium Okeania hirsuta.</title>
        <authorList>
            <person name="Moss N.A."/>
            <person name="Leao T."/>
            <person name="Rankin M."/>
            <person name="McCullough T.M."/>
            <person name="Qu P."/>
            <person name="Korobeynikov A."/>
            <person name="Smith J.L."/>
            <person name="Gerwick L."/>
            <person name="Gerwick W.H."/>
        </authorList>
    </citation>
    <scope>NUCLEOTIDE SEQUENCE [LARGE SCALE GENOMIC DNA]</scope>
    <source>
        <strain evidence="12 13">PAB10Feb10-1</strain>
    </source>
</reference>
<protein>
    <recommendedName>
        <fullName evidence="11">Vitamin K epoxide reductase domain-containing protein</fullName>
    </recommendedName>
</protein>
<dbReference type="PANTHER" id="PTHR34573">
    <property type="entry name" value="VKC DOMAIN-CONTAINING PROTEIN"/>
    <property type="match status" value="1"/>
</dbReference>
<evidence type="ECO:0000256" key="1">
    <source>
        <dbReference type="ARBA" id="ARBA00004141"/>
    </source>
</evidence>
<keyword evidence="8" id="KW-1015">Disulfide bond</keyword>
<feature type="transmembrane region" description="Helical" evidence="10">
    <location>
        <begin position="101"/>
        <end position="124"/>
    </location>
</feature>
<comment type="similarity">
    <text evidence="2">Belongs to the VKOR family.</text>
</comment>
<keyword evidence="13" id="KW-1185">Reference proteome</keyword>
<comment type="caution">
    <text evidence="12">The sequence shown here is derived from an EMBL/GenBank/DDBJ whole genome shotgun (WGS) entry which is preliminary data.</text>
</comment>
<evidence type="ECO:0000256" key="7">
    <source>
        <dbReference type="ARBA" id="ARBA00023136"/>
    </source>
</evidence>
<dbReference type="RefSeq" id="WP_124155499.1">
    <property type="nucleotide sequence ID" value="NZ_CAWOLW010000184.1"/>
</dbReference>
<dbReference type="Pfam" id="PF07884">
    <property type="entry name" value="VKOR"/>
    <property type="match status" value="1"/>
</dbReference>
<dbReference type="GO" id="GO:0016491">
    <property type="term" value="F:oxidoreductase activity"/>
    <property type="evidence" value="ECO:0007669"/>
    <property type="project" value="UniProtKB-KW"/>
</dbReference>
<keyword evidence="4" id="KW-0874">Quinone</keyword>
<evidence type="ECO:0000256" key="5">
    <source>
        <dbReference type="ARBA" id="ARBA00022989"/>
    </source>
</evidence>
<evidence type="ECO:0000259" key="11">
    <source>
        <dbReference type="SMART" id="SM00756"/>
    </source>
</evidence>
<dbReference type="SUPFAM" id="SSF52833">
    <property type="entry name" value="Thioredoxin-like"/>
    <property type="match status" value="1"/>
</dbReference>
<dbReference type="SMART" id="SM00756">
    <property type="entry name" value="VKc"/>
    <property type="match status" value="1"/>
</dbReference>
<keyword evidence="9" id="KW-0676">Redox-active center</keyword>
<evidence type="ECO:0000256" key="9">
    <source>
        <dbReference type="ARBA" id="ARBA00023284"/>
    </source>
</evidence>
<feature type="transmembrane region" description="Helical" evidence="10">
    <location>
        <begin position="16"/>
        <end position="34"/>
    </location>
</feature>
<accession>A0A3N6P2Q8</accession>
<evidence type="ECO:0000256" key="8">
    <source>
        <dbReference type="ARBA" id="ARBA00023157"/>
    </source>
</evidence>
<dbReference type="InterPro" id="IPR012932">
    <property type="entry name" value="VKOR"/>
</dbReference>
<dbReference type="EMBL" id="RCBY01000264">
    <property type="protein sequence ID" value="RQH27394.1"/>
    <property type="molecule type" value="Genomic_DNA"/>
</dbReference>
<dbReference type="InterPro" id="IPR036249">
    <property type="entry name" value="Thioredoxin-like_sf"/>
</dbReference>
<evidence type="ECO:0000256" key="4">
    <source>
        <dbReference type="ARBA" id="ARBA00022719"/>
    </source>
</evidence>
<sequence>MRSKRSKPWIHRNSRFIIAGISTVGAIITAYLAIEKFMGGVVTCPVAGCDKVLESPYAMIFGLPLALFGFLAYAGMGTMAIGPWVINPDSQKELRSKLENWSWLLIFVGGVSMTIFSSYLMYIMAFEIKSLCIYCIGSAICSVALFILALIGRDWEDIGQLIFTAIIVGMVTLVGTFAVYAPIHSPIADQQDIYAVTTTSTPAKIALAEHLTEVGAKMYGAYWCGHCQDQKKLFGQEAVSKLNYIECDPKGKNPQQSSCIAANITAYPTWKINGKSYEGTVSLEDLAKFSGYKGLANFNNL</sequence>
<dbReference type="CDD" id="cd12916">
    <property type="entry name" value="VKOR_1"/>
    <property type="match status" value="1"/>
</dbReference>
<evidence type="ECO:0000313" key="13">
    <source>
        <dbReference type="Proteomes" id="UP000269154"/>
    </source>
</evidence>
<proteinExistence type="inferred from homology"/>
<dbReference type="AlphaFoldDB" id="A0A3N6P2Q8"/>
<gene>
    <name evidence="12" type="ORF">D5R40_27980</name>
</gene>
<evidence type="ECO:0000313" key="12">
    <source>
        <dbReference type="EMBL" id="RQH27394.1"/>
    </source>
</evidence>
<evidence type="ECO:0000256" key="3">
    <source>
        <dbReference type="ARBA" id="ARBA00022692"/>
    </source>
</evidence>
<dbReference type="Proteomes" id="UP000269154">
    <property type="component" value="Unassembled WGS sequence"/>
</dbReference>
<evidence type="ECO:0000256" key="6">
    <source>
        <dbReference type="ARBA" id="ARBA00023002"/>
    </source>
</evidence>